<feature type="transmembrane region" description="Helical" evidence="1">
    <location>
        <begin position="70"/>
        <end position="92"/>
    </location>
</feature>
<keyword evidence="1" id="KW-0812">Transmembrane</keyword>
<dbReference type="EMBL" id="FWDM01000014">
    <property type="protein sequence ID" value="SLM12028.1"/>
    <property type="molecule type" value="Genomic_DNA"/>
</dbReference>
<evidence type="ECO:0000313" key="2">
    <source>
        <dbReference type="EMBL" id="SLM12028.1"/>
    </source>
</evidence>
<gene>
    <name evidence="2" type="ORF">SPIROBIBN47_210185</name>
</gene>
<dbReference type="InterPro" id="IPR007359">
    <property type="entry name" value="SigmaE_reg_RseC_MucC"/>
</dbReference>
<dbReference type="PANTHER" id="PTHR35867">
    <property type="entry name" value="PROTEIN RSEC"/>
    <property type="match status" value="1"/>
</dbReference>
<protein>
    <submittedName>
        <fullName evidence="2">Putative Positive regulator of sigma(E) RseC/MucC</fullName>
    </submittedName>
</protein>
<reference evidence="2" key="1">
    <citation type="submission" date="2017-02" db="EMBL/GenBank/DDBJ databases">
        <authorList>
            <person name="Regsiter A."/>
            <person name="William W."/>
        </authorList>
    </citation>
    <scope>NUCLEOTIDE SEQUENCE</scope>
    <source>
        <strain evidence="2">Bib</strain>
    </source>
</reference>
<dbReference type="AlphaFoldDB" id="A0A3P3XHY4"/>
<proteinExistence type="predicted"/>
<organism evidence="2">
    <name type="scientific">uncultured spirochete</name>
    <dbReference type="NCBI Taxonomy" id="156406"/>
    <lineage>
        <taxon>Bacteria</taxon>
        <taxon>Pseudomonadati</taxon>
        <taxon>Spirochaetota</taxon>
        <taxon>Spirochaetia</taxon>
        <taxon>Spirochaetales</taxon>
        <taxon>environmental samples</taxon>
    </lineage>
</organism>
<dbReference type="Pfam" id="PF04246">
    <property type="entry name" value="RseC_MucC"/>
    <property type="match status" value="1"/>
</dbReference>
<accession>A0A3P3XHY4</accession>
<feature type="transmembrane region" description="Helical" evidence="1">
    <location>
        <begin position="98"/>
        <end position="118"/>
    </location>
</feature>
<sequence length="139" mass="14867">MKEAATVTKIDGDMVTIAVKMQEGCGVCGNNGTCKIRMSNLLAYNKNHISIKEGENVIVEVPSVEQAKSAFWVLGLPLIMLFVGYGVGALVFRAPTEGPAVASAGAGFVLALLVGMMVQRRKRLESFPYILAKEGEGLY</sequence>
<keyword evidence="1" id="KW-1133">Transmembrane helix</keyword>
<name>A0A3P3XHY4_9SPIR</name>
<keyword evidence="1" id="KW-0472">Membrane</keyword>
<evidence type="ECO:0000256" key="1">
    <source>
        <dbReference type="SAM" id="Phobius"/>
    </source>
</evidence>
<dbReference type="PANTHER" id="PTHR35867:SF1">
    <property type="entry name" value="PROTEIN RSEC"/>
    <property type="match status" value="1"/>
</dbReference>